<protein>
    <recommendedName>
        <fullName evidence="3">DUF2624 domain-containing protein</fullName>
    </recommendedName>
</protein>
<dbReference type="RefSeq" id="WP_202015175.1">
    <property type="nucleotide sequence ID" value="NZ_JAERRB010000014.1"/>
</dbReference>
<accession>A0ABS1KZY8</accession>
<gene>
    <name evidence="1" type="ORF">JI741_27565</name>
</gene>
<dbReference type="Proteomes" id="UP000613030">
    <property type="component" value="Unassembled WGS sequence"/>
</dbReference>
<evidence type="ECO:0000313" key="2">
    <source>
        <dbReference type="Proteomes" id="UP000613030"/>
    </source>
</evidence>
<sequence length="61" mass="6911">MRKADEGCQMEKITPEKVVQMLKAKGMEVSLEEATSILKFLQLLADAVVSQYLGRECKEHK</sequence>
<organism evidence="1 2">
    <name type="scientific">Chryseolinea lacunae</name>
    <dbReference type="NCBI Taxonomy" id="2801331"/>
    <lineage>
        <taxon>Bacteria</taxon>
        <taxon>Pseudomonadati</taxon>
        <taxon>Bacteroidota</taxon>
        <taxon>Cytophagia</taxon>
        <taxon>Cytophagales</taxon>
        <taxon>Fulvivirgaceae</taxon>
        <taxon>Chryseolinea</taxon>
    </lineage>
</organism>
<dbReference type="EMBL" id="JAERRB010000014">
    <property type="protein sequence ID" value="MBL0745020.1"/>
    <property type="molecule type" value="Genomic_DNA"/>
</dbReference>
<proteinExistence type="predicted"/>
<reference evidence="1 2" key="1">
    <citation type="submission" date="2021-01" db="EMBL/GenBank/DDBJ databases">
        <title>Chryseolinea sp. Jin1 Genome sequencing and assembly.</title>
        <authorList>
            <person name="Kim I."/>
        </authorList>
    </citation>
    <scope>NUCLEOTIDE SEQUENCE [LARGE SCALE GENOMIC DNA]</scope>
    <source>
        <strain evidence="1 2">Jin1</strain>
    </source>
</reference>
<evidence type="ECO:0000313" key="1">
    <source>
        <dbReference type="EMBL" id="MBL0745020.1"/>
    </source>
</evidence>
<name>A0ABS1KZY8_9BACT</name>
<comment type="caution">
    <text evidence="1">The sequence shown here is derived from an EMBL/GenBank/DDBJ whole genome shotgun (WGS) entry which is preliminary data.</text>
</comment>
<evidence type="ECO:0008006" key="3">
    <source>
        <dbReference type="Google" id="ProtNLM"/>
    </source>
</evidence>
<keyword evidence="2" id="KW-1185">Reference proteome</keyword>